<dbReference type="PANTHER" id="PTHR10177">
    <property type="entry name" value="CYCLINS"/>
    <property type="match status" value="1"/>
</dbReference>
<dbReference type="GO" id="GO:0044772">
    <property type="term" value="P:mitotic cell cycle phase transition"/>
    <property type="evidence" value="ECO:0007669"/>
    <property type="project" value="InterPro"/>
</dbReference>
<evidence type="ECO:0000256" key="3">
    <source>
        <dbReference type="ARBA" id="ARBA00023306"/>
    </source>
</evidence>
<dbReference type="PIRSF" id="PIRSF001771">
    <property type="entry name" value="Cyclin_A_B_D_E"/>
    <property type="match status" value="1"/>
</dbReference>
<keyword evidence="7" id="KW-1185">Reference proteome</keyword>
<evidence type="ECO:0000256" key="1">
    <source>
        <dbReference type="ARBA" id="ARBA00022618"/>
    </source>
</evidence>
<organism evidence="6 7">
    <name type="scientific">Phtheirospermum japonicum</name>
    <dbReference type="NCBI Taxonomy" id="374723"/>
    <lineage>
        <taxon>Eukaryota</taxon>
        <taxon>Viridiplantae</taxon>
        <taxon>Streptophyta</taxon>
        <taxon>Embryophyta</taxon>
        <taxon>Tracheophyta</taxon>
        <taxon>Spermatophyta</taxon>
        <taxon>Magnoliopsida</taxon>
        <taxon>eudicotyledons</taxon>
        <taxon>Gunneridae</taxon>
        <taxon>Pentapetalae</taxon>
        <taxon>asterids</taxon>
        <taxon>lamiids</taxon>
        <taxon>Lamiales</taxon>
        <taxon>Orobanchaceae</taxon>
        <taxon>Orobanchaceae incertae sedis</taxon>
        <taxon>Phtheirospermum</taxon>
    </lineage>
</organism>
<accession>A0A830B1K0</accession>
<keyword evidence="2" id="KW-0195">Cyclin</keyword>
<keyword evidence="1" id="KW-0132">Cell division</keyword>
<dbReference type="Gene3D" id="1.10.472.10">
    <property type="entry name" value="Cyclin-like"/>
    <property type="match status" value="1"/>
</dbReference>
<feature type="compositionally biased region" description="Basic and acidic residues" evidence="4">
    <location>
        <begin position="81"/>
        <end position="95"/>
    </location>
</feature>
<evidence type="ECO:0000259" key="5">
    <source>
        <dbReference type="Pfam" id="PF00134"/>
    </source>
</evidence>
<sequence>MNNENISSCLGEPNGRITRARAKALGSSGQLYPSAKQGDKVSRTNAKRAASGSAACRKKRAVLKDVTNIRRHNADTNCINSDRDEQNKRDKEGSLRKKAKVLPSCLAQTSRVSGDKSENIMHDTNGLMVDEIGSSNNFTFEFVDQTTLSAPGPIPMNANPKDRRLCKKDGNSDDKCVIDIDSKHNDPQMCSLYAADIYYNMYTTQLARRPLVDYIEKVQRDITQDMRAILIDWLVEVSDEYKMASDTLYLTVNLIDRFLSNNYIEKLKLQLLGVTCMLIAT</sequence>
<dbReference type="Pfam" id="PF00134">
    <property type="entry name" value="Cyclin_N"/>
    <property type="match status" value="1"/>
</dbReference>
<dbReference type="InterPro" id="IPR046965">
    <property type="entry name" value="Cyclin_A/B-like"/>
</dbReference>
<reference evidence="6" key="1">
    <citation type="submission" date="2020-07" db="EMBL/GenBank/DDBJ databases">
        <title>Ethylene signaling mediates host invasion by parasitic plants.</title>
        <authorList>
            <person name="Yoshida S."/>
        </authorList>
    </citation>
    <scope>NUCLEOTIDE SEQUENCE</scope>
    <source>
        <strain evidence="6">Okayama</strain>
    </source>
</reference>
<proteinExistence type="predicted"/>
<dbReference type="OrthoDB" id="5590282at2759"/>
<feature type="domain" description="Cyclin N-terminal" evidence="5">
    <location>
        <begin position="196"/>
        <end position="280"/>
    </location>
</feature>
<protein>
    <submittedName>
        <fullName evidence="6">Cyclin-a2-4</fullName>
    </submittedName>
</protein>
<comment type="caution">
    <text evidence="6">The sequence shown here is derived from an EMBL/GenBank/DDBJ whole genome shotgun (WGS) entry which is preliminary data.</text>
</comment>
<dbReference type="Proteomes" id="UP000653305">
    <property type="component" value="Unassembled WGS sequence"/>
</dbReference>
<dbReference type="SUPFAM" id="SSF47954">
    <property type="entry name" value="Cyclin-like"/>
    <property type="match status" value="1"/>
</dbReference>
<dbReference type="InterPro" id="IPR006671">
    <property type="entry name" value="Cyclin_N"/>
</dbReference>
<dbReference type="EMBL" id="BMAC01000030">
    <property type="protein sequence ID" value="GFP81490.1"/>
    <property type="molecule type" value="Genomic_DNA"/>
</dbReference>
<keyword evidence="3" id="KW-0131">Cell cycle</keyword>
<dbReference type="InterPro" id="IPR039361">
    <property type="entry name" value="Cyclin"/>
</dbReference>
<evidence type="ECO:0000256" key="4">
    <source>
        <dbReference type="SAM" id="MobiDB-lite"/>
    </source>
</evidence>
<dbReference type="GO" id="GO:0016538">
    <property type="term" value="F:cyclin-dependent protein serine/threonine kinase regulator activity"/>
    <property type="evidence" value="ECO:0007669"/>
    <property type="project" value="InterPro"/>
</dbReference>
<feature type="region of interest" description="Disordered" evidence="4">
    <location>
        <begin position="25"/>
        <end position="54"/>
    </location>
</feature>
<feature type="region of interest" description="Disordered" evidence="4">
    <location>
        <begin position="76"/>
        <end position="97"/>
    </location>
</feature>
<dbReference type="InterPro" id="IPR048258">
    <property type="entry name" value="Cyclins_cyclin-box"/>
</dbReference>
<dbReference type="AlphaFoldDB" id="A0A830B1K0"/>
<dbReference type="FunFam" id="1.10.472.10:FF:000001">
    <property type="entry name" value="G2/mitotic-specific cyclin"/>
    <property type="match status" value="1"/>
</dbReference>
<dbReference type="PROSITE" id="PS00292">
    <property type="entry name" value="CYCLINS"/>
    <property type="match status" value="1"/>
</dbReference>
<evidence type="ECO:0000313" key="6">
    <source>
        <dbReference type="EMBL" id="GFP81490.1"/>
    </source>
</evidence>
<name>A0A830B1K0_9LAMI</name>
<dbReference type="InterPro" id="IPR036915">
    <property type="entry name" value="Cyclin-like_sf"/>
</dbReference>
<gene>
    <name evidence="6" type="ORF">PHJA_000292300</name>
</gene>
<dbReference type="GO" id="GO:0051301">
    <property type="term" value="P:cell division"/>
    <property type="evidence" value="ECO:0007669"/>
    <property type="project" value="UniProtKB-KW"/>
</dbReference>
<evidence type="ECO:0000313" key="7">
    <source>
        <dbReference type="Proteomes" id="UP000653305"/>
    </source>
</evidence>
<evidence type="ECO:0000256" key="2">
    <source>
        <dbReference type="ARBA" id="ARBA00023127"/>
    </source>
</evidence>